<dbReference type="InterPro" id="IPR011249">
    <property type="entry name" value="Metalloenz_LuxS/M16"/>
</dbReference>
<evidence type="ECO:0000256" key="1">
    <source>
        <dbReference type="ARBA" id="ARBA00007261"/>
    </source>
</evidence>
<dbReference type="AlphaFoldDB" id="A0A1F6H2Z6"/>
<keyword evidence="4" id="KW-0862">Zinc</keyword>
<dbReference type="Gene3D" id="3.30.830.10">
    <property type="entry name" value="Metalloenzyme, LuxS/M16 peptidase-like"/>
    <property type="match status" value="2"/>
</dbReference>
<dbReference type="Pfam" id="PF05193">
    <property type="entry name" value="Peptidase_M16_C"/>
    <property type="match status" value="1"/>
</dbReference>
<dbReference type="InterPro" id="IPR011765">
    <property type="entry name" value="Pept_M16_N"/>
</dbReference>
<keyword evidence="5" id="KW-0482">Metalloprotease</keyword>
<keyword evidence="3" id="KW-0378">Hydrolase</keyword>
<sequence>MATQPHFFTLQNGLKVYTQTHPSIKTLTLHAWVFVGSAHENPGNNGISHFLEHMLFRGNQKLGNSVEMSLAMERLGGEMNAATSFDATEYWLECHKDYFETALKNFALFLRYPSFDQLETERGIVLEEIKNDYNDKNTLIDIDQIAAKALWPNHPMGLSISGTVKTLEKISLLELQDWYKRYYLPKNMILGISGNFDPLAAEAILTAHLGDLDGGQRFSYKPVEEELVPQNQITWVNDPDNQYNLQWSFLLSPLCSRMRLMLQLIGRILDDGSSSRLQRFIREERGLVYDISANHSFFDSGATLSLNATVGKEHLFELMEALTQLITRGLKEGFFAEELELAKLRLQTSLDCYCDSAEGQLHEKVALELYPSYLGLEQIGPVIKGITLEELNDLAGLLLGNDRCALVLIGPAPKDEERLRLETLLKPWLMAP</sequence>
<dbReference type="EMBL" id="MFNF01000001">
    <property type="protein sequence ID" value="OGH04706.1"/>
    <property type="molecule type" value="Genomic_DNA"/>
</dbReference>
<comment type="caution">
    <text evidence="8">The sequence shown here is derived from an EMBL/GenBank/DDBJ whole genome shotgun (WGS) entry which is preliminary data.</text>
</comment>
<evidence type="ECO:0000256" key="4">
    <source>
        <dbReference type="ARBA" id="ARBA00022833"/>
    </source>
</evidence>
<reference evidence="8 9" key="1">
    <citation type="journal article" date="2016" name="Nat. Commun.">
        <title>Thousands of microbial genomes shed light on interconnected biogeochemical processes in an aquifer system.</title>
        <authorList>
            <person name="Anantharaman K."/>
            <person name="Brown C.T."/>
            <person name="Hug L.A."/>
            <person name="Sharon I."/>
            <person name="Castelle C.J."/>
            <person name="Probst A.J."/>
            <person name="Thomas B.C."/>
            <person name="Singh A."/>
            <person name="Wilkins M.J."/>
            <person name="Karaoz U."/>
            <person name="Brodie E.L."/>
            <person name="Williams K.H."/>
            <person name="Hubbard S.S."/>
            <person name="Banfield J.F."/>
        </authorList>
    </citation>
    <scope>NUCLEOTIDE SEQUENCE [LARGE SCALE GENOMIC DNA]</scope>
</reference>
<proteinExistence type="inferred from homology"/>
<dbReference type="InterPro" id="IPR050626">
    <property type="entry name" value="Peptidase_M16"/>
</dbReference>
<gene>
    <name evidence="8" type="ORF">A2557_06875</name>
</gene>
<dbReference type="GO" id="GO:0046872">
    <property type="term" value="F:metal ion binding"/>
    <property type="evidence" value="ECO:0007669"/>
    <property type="project" value="InterPro"/>
</dbReference>
<comment type="similarity">
    <text evidence="1">Belongs to the peptidase M16 family.</text>
</comment>
<evidence type="ECO:0000256" key="5">
    <source>
        <dbReference type="ARBA" id="ARBA00023049"/>
    </source>
</evidence>
<dbReference type="SUPFAM" id="SSF63411">
    <property type="entry name" value="LuxS/MPP-like metallohydrolase"/>
    <property type="match status" value="2"/>
</dbReference>
<feature type="domain" description="Peptidase M16 C-terminal" evidence="7">
    <location>
        <begin position="169"/>
        <end position="345"/>
    </location>
</feature>
<evidence type="ECO:0000313" key="8">
    <source>
        <dbReference type="EMBL" id="OGH04706.1"/>
    </source>
</evidence>
<evidence type="ECO:0000256" key="3">
    <source>
        <dbReference type="ARBA" id="ARBA00022801"/>
    </source>
</evidence>
<keyword evidence="2" id="KW-0645">Protease</keyword>
<dbReference type="PANTHER" id="PTHR43690:SF17">
    <property type="entry name" value="PROTEIN YHJJ"/>
    <property type="match status" value="1"/>
</dbReference>
<evidence type="ECO:0008006" key="10">
    <source>
        <dbReference type="Google" id="ProtNLM"/>
    </source>
</evidence>
<organism evidence="8 9">
    <name type="scientific">Candidatus Lambdaproteobacteria bacterium RIFOXYD2_FULL_56_26</name>
    <dbReference type="NCBI Taxonomy" id="1817773"/>
    <lineage>
        <taxon>Bacteria</taxon>
        <taxon>Pseudomonadati</taxon>
        <taxon>Pseudomonadota</taxon>
        <taxon>Candidatus Lambdaproteobacteria</taxon>
    </lineage>
</organism>
<evidence type="ECO:0000259" key="7">
    <source>
        <dbReference type="Pfam" id="PF05193"/>
    </source>
</evidence>
<dbReference type="Proteomes" id="UP000177583">
    <property type="component" value="Unassembled WGS sequence"/>
</dbReference>
<protein>
    <recommendedName>
        <fullName evidence="10">Peptidase M16</fullName>
    </recommendedName>
</protein>
<dbReference type="GO" id="GO:0008237">
    <property type="term" value="F:metallopeptidase activity"/>
    <property type="evidence" value="ECO:0007669"/>
    <property type="project" value="UniProtKB-KW"/>
</dbReference>
<dbReference type="InterPro" id="IPR007863">
    <property type="entry name" value="Peptidase_M16_C"/>
</dbReference>
<dbReference type="GO" id="GO:0006508">
    <property type="term" value="P:proteolysis"/>
    <property type="evidence" value="ECO:0007669"/>
    <property type="project" value="UniProtKB-KW"/>
</dbReference>
<evidence type="ECO:0000313" key="9">
    <source>
        <dbReference type="Proteomes" id="UP000177583"/>
    </source>
</evidence>
<evidence type="ECO:0000259" key="6">
    <source>
        <dbReference type="Pfam" id="PF00675"/>
    </source>
</evidence>
<accession>A0A1F6H2Z6</accession>
<name>A0A1F6H2Z6_9PROT</name>
<evidence type="ECO:0000256" key="2">
    <source>
        <dbReference type="ARBA" id="ARBA00022670"/>
    </source>
</evidence>
<dbReference type="Pfam" id="PF00675">
    <property type="entry name" value="Peptidase_M16"/>
    <property type="match status" value="1"/>
</dbReference>
<dbReference type="PANTHER" id="PTHR43690">
    <property type="entry name" value="NARDILYSIN"/>
    <property type="match status" value="1"/>
</dbReference>
<feature type="domain" description="Peptidase M16 N-terminal" evidence="6">
    <location>
        <begin position="16"/>
        <end position="162"/>
    </location>
</feature>